<accession>A0A1F5VXL5</accession>
<organism evidence="2 3">
    <name type="scientific">Candidatus Fischerbacteria bacterium RBG_13_37_8</name>
    <dbReference type="NCBI Taxonomy" id="1817863"/>
    <lineage>
        <taxon>Bacteria</taxon>
        <taxon>Candidatus Fischeribacteriota</taxon>
    </lineage>
</organism>
<evidence type="ECO:0000256" key="1">
    <source>
        <dbReference type="SAM" id="Phobius"/>
    </source>
</evidence>
<gene>
    <name evidence="2" type="ORF">A2Y62_08365</name>
</gene>
<reference evidence="2 3" key="1">
    <citation type="journal article" date="2016" name="Nat. Commun.">
        <title>Thousands of microbial genomes shed light on interconnected biogeochemical processes in an aquifer system.</title>
        <authorList>
            <person name="Anantharaman K."/>
            <person name="Brown C.T."/>
            <person name="Hug L.A."/>
            <person name="Sharon I."/>
            <person name="Castelle C.J."/>
            <person name="Probst A.J."/>
            <person name="Thomas B.C."/>
            <person name="Singh A."/>
            <person name="Wilkins M.J."/>
            <person name="Karaoz U."/>
            <person name="Brodie E.L."/>
            <person name="Williams K.H."/>
            <person name="Hubbard S.S."/>
            <person name="Banfield J.F."/>
        </authorList>
    </citation>
    <scope>NUCLEOTIDE SEQUENCE [LARGE SCALE GENOMIC DNA]</scope>
</reference>
<feature type="transmembrane region" description="Helical" evidence="1">
    <location>
        <begin position="28"/>
        <end position="44"/>
    </location>
</feature>
<proteinExistence type="predicted"/>
<dbReference type="Proteomes" id="UP000178943">
    <property type="component" value="Unassembled WGS sequence"/>
</dbReference>
<feature type="transmembrane region" description="Helical" evidence="1">
    <location>
        <begin position="398"/>
        <end position="418"/>
    </location>
</feature>
<feature type="transmembrane region" description="Helical" evidence="1">
    <location>
        <begin position="141"/>
        <end position="163"/>
    </location>
</feature>
<feature type="transmembrane region" description="Helical" evidence="1">
    <location>
        <begin position="6"/>
        <end position="23"/>
    </location>
</feature>
<evidence type="ECO:0000313" key="3">
    <source>
        <dbReference type="Proteomes" id="UP000178943"/>
    </source>
</evidence>
<feature type="transmembrane region" description="Helical" evidence="1">
    <location>
        <begin position="56"/>
        <end position="75"/>
    </location>
</feature>
<sequence length="477" mass="54162">MFDTILIIAIFGALILCLLAILLKKWDWLPILLLIILWYIPRQAVPDGILEDFVFLRWLTLLIIPVIMIIQILKLIMEAKEIRTTTIIWPLFAYVCFSAASGIMNDSKIIECVGSTALYIRYPLLFIALVNMDISKKTVSTFVKLLVFLVAIQIPECLYRFLALGIHGDLVSYTLGPWGQFDLGVYSIYVSAIIVAIGIVRGFKWYYTLFIILLIALALIGEIKALAFSIPVVSVAVIYFGLREQKIRKVILLIAVPLVLMTTVYVSLTIWTRVHTYSGNMLAVYLDKLVSFFRDPTQLIVAEKADYSASRFLGSAFVWNILKSDWKTLLFGMGPGSLLAGNFLGTPGRIFDEIPYLNQLAVILGEVGVVGVLIFYWLQLSLLRYITYANRIIEDSDIHIIAVALYGMWIFYAILGPFYDLVWRHDSPNFIFYFLLAYVYVHLDKVSLRKTAELQRPSGKKGKISKDFRVVCKPEKG</sequence>
<feature type="transmembrane region" description="Helical" evidence="1">
    <location>
        <begin position="226"/>
        <end position="243"/>
    </location>
</feature>
<feature type="transmembrane region" description="Helical" evidence="1">
    <location>
        <begin position="205"/>
        <end position="220"/>
    </location>
</feature>
<keyword evidence="1" id="KW-1133">Transmembrane helix</keyword>
<dbReference type="AlphaFoldDB" id="A0A1F5VXL5"/>
<name>A0A1F5VXL5_9BACT</name>
<feature type="transmembrane region" description="Helical" evidence="1">
    <location>
        <begin position="250"/>
        <end position="271"/>
    </location>
</feature>
<evidence type="ECO:0000313" key="2">
    <source>
        <dbReference type="EMBL" id="OGF68130.1"/>
    </source>
</evidence>
<feature type="transmembrane region" description="Helical" evidence="1">
    <location>
        <begin position="183"/>
        <end position="200"/>
    </location>
</feature>
<feature type="transmembrane region" description="Helical" evidence="1">
    <location>
        <begin position="430"/>
        <end position="448"/>
    </location>
</feature>
<evidence type="ECO:0008006" key="4">
    <source>
        <dbReference type="Google" id="ProtNLM"/>
    </source>
</evidence>
<comment type="caution">
    <text evidence="2">The sequence shown here is derived from an EMBL/GenBank/DDBJ whole genome shotgun (WGS) entry which is preliminary data.</text>
</comment>
<feature type="transmembrane region" description="Helical" evidence="1">
    <location>
        <begin position="356"/>
        <end position="378"/>
    </location>
</feature>
<protein>
    <recommendedName>
        <fullName evidence="4">O-antigen polymerase</fullName>
    </recommendedName>
</protein>
<dbReference type="STRING" id="1817863.A2Y62_08365"/>
<keyword evidence="1" id="KW-0812">Transmembrane</keyword>
<dbReference type="EMBL" id="MFGW01000017">
    <property type="protein sequence ID" value="OGF68130.1"/>
    <property type="molecule type" value="Genomic_DNA"/>
</dbReference>
<keyword evidence="1" id="KW-0472">Membrane</keyword>